<dbReference type="PANTHER" id="PTHR13285">
    <property type="entry name" value="ACYLTRANSFERASE"/>
    <property type="match status" value="1"/>
</dbReference>
<feature type="transmembrane region" description="Helical" evidence="10">
    <location>
        <begin position="111"/>
        <end position="134"/>
    </location>
</feature>
<evidence type="ECO:0000256" key="6">
    <source>
        <dbReference type="ARBA" id="ARBA00022989"/>
    </source>
</evidence>
<dbReference type="GO" id="GO:0005886">
    <property type="term" value="C:plasma membrane"/>
    <property type="evidence" value="ECO:0007669"/>
    <property type="project" value="UniProtKB-SubCell"/>
</dbReference>
<keyword evidence="5 10" id="KW-0812">Transmembrane</keyword>
<dbReference type="Pfam" id="PF03062">
    <property type="entry name" value="MBOAT"/>
    <property type="match status" value="1"/>
</dbReference>
<evidence type="ECO:0000313" key="12">
    <source>
        <dbReference type="Proteomes" id="UP000238762"/>
    </source>
</evidence>
<feature type="transmembrane region" description="Helical" evidence="10">
    <location>
        <begin position="413"/>
        <end position="431"/>
    </location>
</feature>
<dbReference type="OrthoDB" id="9805788at2"/>
<dbReference type="PIRSF" id="PIRSF016636">
    <property type="entry name" value="AlgI_DltB"/>
    <property type="match status" value="1"/>
</dbReference>
<evidence type="ECO:0000256" key="9">
    <source>
        <dbReference type="PIRNR" id="PIRNR016636"/>
    </source>
</evidence>
<feature type="transmembrane region" description="Helical" evidence="10">
    <location>
        <begin position="73"/>
        <end position="91"/>
    </location>
</feature>
<dbReference type="PANTHER" id="PTHR13285:SF23">
    <property type="entry name" value="TEICHOIC ACID D-ALANYLTRANSFERASE"/>
    <property type="match status" value="1"/>
</dbReference>
<gene>
    <name evidence="11" type="ORF">C7B64_05155</name>
</gene>
<feature type="transmembrane region" description="Helical" evidence="10">
    <location>
        <begin position="185"/>
        <end position="203"/>
    </location>
</feature>
<evidence type="ECO:0000256" key="5">
    <source>
        <dbReference type="ARBA" id="ARBA00022692"/>
    </source>
</evidence>
<evidence type="ECO:0000313" key="11">
    <source>
        <dbReference type="EMBL" id="PSB04129.1"/>
    </source>
</evidence>
<dbReference type="RefSeq" id="WP_106287584.1">
    <property type="nucleotide sequence ID" value="NZ_CAWNTC010000213.1"/>
</dbReference>
<dbReference type="Proteomes" id="UP000238762">
    <property type="component" value="Unassembled WGS sequence"/>
</dbReference>
<feature type="transmembrane region" description="Helical" evidence="10">
    <location>
        <begin position="146"/>
        <end position="165"/>
    </location>
</feature>
<dbReference type="EMBL" id="PVWJ01000017">
    <property type="protein sequence ID" value="PSB04129.1"/>
    <property type="molecule type" value="Genomic_DNA"/>
</dbReference>
<feature type="transmembrane region" description="Helical" evidence="10">
    <location>
        <begin position="360"/>
        <end position="382"/>
    </location>
</feature>
<dbReference type="InterPro" id="IPR024194">
    <property type="entry name" value="Ac/AlaTfrase_AlgI/DltB"/>
</dbReference>
<keyword evidence="8 9" id="KW-0012">Acyltransferase</keyword>
<reference evidence="11 12" key="1">
    <citation type="submission" date="2018-02" db="EMBL/GenBank/DDBJ databases">
        <authorList>
            <person name="Cohen D.B."/>
            <person name="Kent A.D."/>
        </authorList>
    </citation>
    <scope>NUCLEOTIDE SEQUENCE [LARGE SCALE GENOMIC DNA]</scope>
    <source>
        <strain evidence="11 12">CCAP 1448/3</strain>
    </source>
</reference>
<evidence type="ECO:0000256" key="7">
    <source>
        <dbReference type="ARBA" id="ARBA00023136"/>
    </source>
</evidence>
<reference evidence="11 12" key="2">
    <citation type="submission" date="2018-03" db="EMBL/GenBank/DDBJ databases">
        <title>The ancient ancestry and fast evolution of plastids.</title>
        <authorList>
            <person name="Moore K.R."/>
            <person name="Magnabosco C."/>
            <person name="Momper L."/>
            <person name="Gold D.A."/>
            <person name="Bosak T."/>
            <person name="Fournier G.P."/>
        </authorList>
    </citation>
    <scope>NUCLEOTIDE SEQUENCE [LARGE SCALE GENOMIC DNA]</scope>
    <source>
        <strain evidence="11 12">CCAP 1448/3</strain>
    </source>
</reference>
<dbReference type="AlphaFoldDB" id="A0A2T1C798"/>
<dbReference type="InterPro" id="IPR028362">
    <property type="entry name" value="AlgI"/>
</dbReference>
<dbReference type="PIRSF" id="PIRSF500217">
    <property type="entry name" value="AlgI"/>
    <property type="match status" value="1"/>
</dbReference>
<feature type="transmembrane region" description="Helical" evidence="10">
    <location>
        <begin position="443"/>
        <end position="468"/>
    </location>
</feature>
<sequence length="471" mass="53469">MLFNSLEFFLLLIITLLLYWQSSSLYWRQNILLISSFIFYASWSTPYLILFLLLIVIAYFLGLKISQRNQQRWLSASVIFFLSILAIFKYTNFGLALIQNVVKSLGIDIPISPLVIQLPLGISFIVFEFIAYLVDVRRQTTSSEKSLRLFTLFIMLFPHLIAGPICRSNQLIPQLKIKIPFNFHQFTGGIVLLMAGLLLKVGIADGIAPFVDSVFSSSQEVERGSILLGTLGFGVQVFCDFWGYSTMAVGAAQLFGIDIPINFNLPYLATSLREFWRRWHITLSTWLRDYLYIPLGGSRQGNWQTARNLMITMGLCGLWHGAGINFIIWGLLHGFYLVLERGCIHLFKPIKKSFGGKAIGLIWVPFGWLITIGFVSVTWIFFRAKTIEDSFSMLGTLFNPTSAIDLKSAPTSFYILLLAFICLHIPLSKLIDLMQTDKISINWRIVAAGWLLVLSIVMSAGESVQFIYFEF</sequence>
<dbReference type="InterPro" id="IPR004299">
    <property type="entry name" value="MBOAT_fam"/>
</dbReference>
<evidence type="ECO:0000256" key="1">
    <source>
        <dbReference type="ARBA" id="ARBA00004651"/>
    </source>
</evidence>
<keyword evidence="6 10" id="KW-1133">Transmembrane helix</keyword>
<keyword evidence="7 9" id="KW-0472">Membrane</keyword>
<evidence type="ECO:0000256" key="8">
    <source>
        <dbReference type="ARBA" id="ARBA00023315"/>
    </source>
</evidence>
<organism evidence="11 12">
    <name type="scientific">Merismopedia glauca CCAP 1448/3</name>
    <dbReference type="NCBI Taxonomy" id="1296344"/>
    <lineage>
        <taxon>Bacteria</taxon>
        <taxon>Bacillati</taxon>
        <taxon>Cyanobacteriota</taxon>
        <taxon>Cyanophyceae</taxon>
        <taxon>Synechococcales</taxon>
        <taxon>Merismopediaceae</taxon>
        <taxon>Merismopedia</taxon>
    </lineage>
</organism>
<feature type="transmembrane region" description="Helical" evidence="10">
    <location>
        <begin position="318"/>
        <end position="339"/>
    </location>
</feature>
<proteinExistence type="inferred from homology"/>
<evidence type="ECO:0000256" key="4">
    <source>
        <dbReference type="ARBA" id="ARBA00022679"/>
    </source>
</evidence>
<keyword evidence="12" id="KW-1185">Reference proteome</keyword>
<evidence type="ECO:0000256" key="3">
    <source>
        <dbReference type="ARBA" id="ARBA00022475"/>
    </source>
</evidence>
<evidence type="ECO:0000256" key="2">
    <source>
        <dbReference type="ARBA" id="ARBA00010323"/>
    </source>
</evidence>
<dbReference type="GO" id="GO:0042121">
    <property type="term" value="P:alginic acid biosynthetic process"/>
    <property type="evidence" value="ECO:0007669"/>
    <property type="project" value="InterPro"/>
</dbReference>
<name>A0A2T1C798_9CYAN</name>
<comment type="subcellular location">
    <subcellularLocation>
        <location evidence="1">Cell membrane</location>
        <topology evidence="1">Multi-pass membrane protein</topology>
    </subcellularLocation>
</comment>
<feature type="transmembrane region" description="Helical" evidence="10">
    <location>
        <begin position="224"/>
        <end position="244"/>
    </location>
</feature>
<keyword evidence="3 9" id="KW-1003">Cell membrane</keyword>
<comment type="caution">
    <text evidence="11">The sequence shown here is derived from an EMBL/GenBank/DDBJ whole genome shotgun (WGS) entry which is preliminary data.</text>
</comment>
<protein>
    <submittedName>
        <fullName evidence="11">MBOAT family protein</fullName>
    </submittedName>
</protein>
<dbReference type="InterPro" id="IPR051085">
    <property type="entry name" value="MB_O-acyltransferase"/>
</dbReference>
<accession>A0A2T1C798</accession>
<dbReference type="GO" id="GO:0016746">
    <property type="term" value="F:acyltransferase activity"/>
    <property type="evidence" value="ECO:0007669"/>
    <property type="project" value="UniProtKB-KW"/>
</dbReference>
<comment type="similarity">
    <text evidence="2 9">Belongs to the membrane-bound acyltransferase family.</text>
</comment>
<keyword evidence="4 9" id="KW-0808">Transferase</keyword>
<evidence type="ECO:0000256" key="10">
    <source>
        <dbReference type="SAM" id="Phobius"/>
    </source>
</evidence>
<feature type="transmembrane region" description="Helical" evidence="10">
    <location>
        <begin position="40"/>
        <end position="61"/>
    </location>
</feature>